<gene>
    <name evidence="4" type="ORF">J7S20_00290</name>
</gene>
<evidence type="ECO:0000256" key="1">
    <source>
        <dbReference type="ARBA" id="ARBA00022448"/>
    </source>
</evidence>
<keyword evidence="4" id="KW-0282">Flagellum</keyword>
<keyword evidence="4" id="KW-0969">Cilium</keyword>
<dbReference type="GO" id="GO:0015031">
    <property type="term" value="P:protein transport"/>
    <property type="evidence" value="ECO:0007669"/>
    <property type="project" value="UniProtKB-KW"/>
</dbReference>
<keyword evidence="2" id="KW-0653">Protein transport</keyword>
<dbReference type="EMBL" id="JAGRQC010000001">
    <property type="protein sequence ID" value="MBR0550938.1"/>
    <property type="molecule type" value="Genomic_DNA"/>
</dbReference>
<reference evidence="4" key="1">
    <citation type="submission" date="2021-04" db="EMBL/GenBank/DDBJ databases">
        <title>Ouciella asimina sp. nov., isolated from the surface seawater in the hydrothermal field of Okinawa Trough.</title>
        <authorList>
            <person name="Shuang W."/>
        </authorList>
    </citation>
    <scope>NUCLEOTIDE SEQUENCE</scope>
    <source>
        <strain evidence="4">LXI357</strain>
    </source>
</reference>
<feature type="coiled-coil region" evidence="3">
    <location>
        <begin position="31"/>
        <end position="103"/>
    </location>
</feature>
<name>A0A8T4I7H1_9SPHN</name>
<keyword evidence="5" id="KW-1185">Reference proteome</keyword>
<sequence>MDTSFQVKPFGFDRVFAEPERRREYRRKTDASDLAIEVEALRAELNALRQSQQDELARVRTEAFEAGLDHARTERDAAILSSLDALQASLEAVSDQRDELVAEYSSDAAELALVAADTLAGHAVRLEPGRTIDEAIGRVLSQVARGQEVHVTVHPDLLDDIERRVEARQANDRRRLFLSVSADPNVAPGDAVLVWERGGVTLDAAARRAAVMTELEPLLKRGDG</sequence>
<dbReference type="RefSeq" id="WP_284052232.1">
    <property type="nucleotide sequence ID" value="NZ_JAGRQC010000001.1"/>
</dbReference>
<keyword evidence="3" id="KW-0175">Coiled coil</keyword>
<dbReference type="Proteomes" id="UP000676996">
    <property type="component" value="Unassembled WGS sequence"/>
</dbReference>
<dbReference type="PANTHER" id="PTHR34982:SF1">
    <property type="entry name" value="FLAGELLAR ASSEMBLY PROTEIN FLIH"/>
    <property type="match status" value="1"/>
</dbReference>
<accession>A0A8T4I7H1</accession>
<dbReference type="AlphaFoldDB" id="A0A8T4I7H1"/>
<proteinExistence type="predicted"/>
<evidence type="ECO:0000313" key="5">
    <source>
        <dbReference type="Proteomes" id="UP000676996"/>
    </source>
</evidence>
<protein>
    <submittedName>
        <fullName evidence="4">Flagellar assembly protein FliH</fullName>
    </submittedName>
</protein>
<evidence type="ECO:0000256" key="3">
    <source>
        <dbReference type="SAM" id="Coils"/>
    </source>
</evidence>
<dbReference type="InterPro" id="IPR051472">
    <property type="entry name" value="T3SS_Stator/FliH"/>
</dbReference>
<evidence type="ECO:0000256" key="2">
    <source>
        <dbReference type="ARBA" id="ARBA00022927"/>
    </source>
</evidence>
<keyword evidence="1" id="KW-0813">Transport</keyword>
<organism evidence="4 5">
    <name type="scientific">Stakelama marina</name>
    <dbReference type="NCBI Taxonomy" id="2826939"/>
    <lineage>
        <taxon>Bacteria</taxon>
        <taxon>Pseudomonadati</taxon>
        <taxon>Pseudomonadota</taxon>
        <taxon>Alphaproteobacteria</taxon>
        <taxon>Sphingomonadales</taxon>
        <taxon>Sphingomonadaceae</taxon>
        <taxon>Stakelama</taxon>
    </lineage>
</organism>
<dbReference type="PANTHER" id="PTHR34982">
    <property type="entry name" value="YOP PROTEINS TRANSLOCATION PROTEIN L"/>
    <property type="match status" value="1"/>
</dbReference>
<comment type="caution">
    <text evidence="4">The sequence shown here is derived from an EMBL/GenBank/DDBJ whole genome shotgun (WGS) entry which is preliminary data.</text>
</comment>
<dbReference type="GO" id="GO:0005829">
    <property type="term" value="C:cytosol"/>
    <property type="evidence" value="ECO:0007669"/>
    <property type="project" value="TreeGrafter"/>
</dbReference>
<keyword evidence="4" id="KW-0966">Cell projection</keyword>
<evidence type="ECO:0000313" key="4">
    <source>
        <dbReference type="EMBL" id="MBR0550938.1"/>
    </source>
</evidence>